<accession>A0ABS9QII9</accession>
<evidence type="ECO:0000313" key="3">
    <source>
        <dbReference type="Proteomes" id="UP001201701"/>
    </source>
</evidence>
<dbReference type="EMBL" id="JAKREW010000022">
    <property type="protein sequence ID" value="MCG7507264.1"/>
    <property type="molecule type" value="Genomic_DNA"/>
</dbReference>
<dbReference type="RefSeq" id="WP_239368247.1">
    <property type="nucleotide sequence ID" value="NZ_JAKREW010000022.1"/>
</dbReference>
<gene>
    <name evidence="2" type="ORF">L4923_19720</name>
</gene>
<keyword evidence="1" id="KW-0472">Membrane</keyword>
<evidence type="ECO:0000313" key="2">
    <source>
        <dbReference type="EMBL" id="MCG7507264.1"/>
    </source>
</evidence>
<reference evidence="2 3" key="1">
    <citation type="submission" date="2022-02" db="EMBL/GenBank/DDBJ databases">
        <title>Draft genome sequence of Mezorhizobium retamae strain IRAMC:0171 isolated from Retama raetam nodules.</title>
        <authorList>
            <person name="Bengaied R."/>
            <person name="Sbissi I."/>
            <person name="Huber K."/>
            <person name="Ghodbane F."/>
            <person name="Nouioui I."/>
            <person name="Tarhouni M."/>
            <person name="Gtari M."/>
        </authorList>
    </citation>
    <scope>NUCLEOTIDE SEQUENCE [LARGE SCALE GENOMIC DNA]</scope>
    <source>
        <strain evidence="2 3">IRAMC:0171</strain>
    </source>
</reference>
<keyword evidence="1" id="KW-1133">Transmembrane helix</keyword>
<proteinExistence type="predicted"/>
<dbReference type="Pfam" id="PF19883">
    <property type="entry name" value="DUF6356"/>
    <property type="match status" value="1"/>
</dbReference>
<name>A0ABS9QII9_9HYPH</name>
<keyword evidence="1" id="KW-0812">Transmembrane</keyword>
<dbReference type="Proteomes" id="UP001201701">
    <property type="component" value="Unassembled WGS sequence"/>
</dbReference>
<evidence type="ECO:0000256" key="1">
    <source>
        <dbReference type="SAM" id="Phobius"/>
    </source>
</evidence>
<keyword evidence="3" id="KW-1185">Reference proteome</keyword>
<organism evidence="2 3">
    <name type="scientific">Mesorhizobium retamae</name>
    <dbReference type="NCBI Taxonomy" id="2912854"/>
    <lineage>
        <taxon>Bacteria</taxon>
        <taxon>Pseudomonadati</taxon>
        <taxon>Pseudomonadota</taxon>
        <taxon>Alphaproteobacteria</taxon>
        <taxon>Hyphomicrobiales</taxon>
        <taxon>Phyllobacteriaceae</taxon>
        <taxon>Mesorhizobium</taxon>
    </lineage>
</organism>
<sequence>MTTRIARLFTDHPHSVDESYFEHMRFAGWFASRLFMAGGAALIHAFLPFLFETTASRIIRQLYERTHNRRPQA</sequence>
<dbReference type="InterPro" id="IPR045936">
    <property type="entry name" value="DUF6356"/>
</dbReference>
<protein>
    <submittedName>
        <fullName evidence="2">DUF6356 family protein</fullName>
    </submittedName>
</protein>
<feature type="transmembrane region" description="Helical" evidence="1">
    <location>
        <begin position="30"/>
        <end position="51"/>
    </location>
</feature>
<comment type="caution">
    <text evidence="2">The sequence shown here is derived from an EMBL/GenBank/DDBJ whole genome shotgun (WGS) entry which is preliminary data.</text>
</comment>